<accession>A0A6B0UD80</accession>
<dbReference type="EMBL" id="GIFC01006768">
    <property type="protein sequence ID" value="MXU88851.1"/>
    <property type="molecule type" value="Transcribed_RNA"/>
</dbReference>
<sequence>MCRAKRLLSIFYVHVSALSRGSVAQHCLVVTFRRAEGRGTVTVVGSLFQRFPFSLFSTSPLVIVSFVSVFSSSRSAIVRFPRQSLPPRNFLEERHRRRHLETTN</sequence>
<name>A0A6B0UD80_IXORI</name>
<protein>
    <submittedName>
        <fullName evidence="1">Putative secreted protein</fullName>
    </submittedName>
</protein>
<reference evidence="1" key="1">
    <citation type="submission" date="2019-12" db="EMBL/GenBank/DDBJ databases">
        <title>An insight into the sialome of adult female Ixodes ricinus ticks feeding for 6 days.</title>
        <authorList>
            <person name="Perner J."/>
            <person name="Ribeiro J.M.C."/>
        </authorList>
    </citation>
    <scope>NUCLEOTIDE SEQUENCE</scope>
    <source>
        <strain evidence="1">Semi-engorged</strain>
        <tissue evidence="1">Salivary glands</tissue>
    </source>
</reference>
<proteinExistence type="predicted"/>
<evidence type="ECO:0000313" key="1">
    <source>
        <dbReference type="EMBL" id="MXU88851.1"/>
    </source>
</evidence>
<dbReference type="AlphaFoldDB" id="A0A6B0UD80"/>
<organism evidence="1">
    <name type="scientific">Ixodes ricinus</name>
    <name type="common">Common tick</name>
    <name type="synonym">Acarus ricinus</name>
    <dbReference type="NCBI Taxonomy" id="34613"/>
    <lineage>
        <taxon>Eukaryota</taxon>
        <taxon>Metazoa</taxon>
        <taxon>Ecdysozoa</taxon>
        <taxon>Arthropoda</taxon>
        <taxon>Chelicerata</taxon>
        <taxon>Arachnida</taxon>
        <taxon>Acari</taxon>
        <taxon>Parasitiformes</taxon>
        <taxon>Ixodida</taxon>
        <taxon>Ixodoidea</taxon>
        <taxon>Ixodidae</taxon>
        <taxon>Ixodinae</taxon>
        <taxon>Ixodes</taxon>
    </lineage>
</organism>